<organism evidence="2 3">
    <name type="scientific">Bipolaris victoriae (strain FI3)</name>
    <name type="common">Victoria blight of oats agent</name>
    <name type="synonym">Cochliobolus victoriae</name>
    <dbReference type="NCBI Taxonomy" id="930091"/>
    <lineage>
        <taxon>Eukaryota</taxon>
        <taxon>Fungi</taxon>
        <taxon>Dikarya</taxon>
        <taxon>Ascomycota</taxon>
        <taxon>Pezizomycotina</taxon>
        <taxon>Dothideomycetes</taxon>
        <taxon>Pleosporomycetidae</taxon>
        <taxon>Pleosporales</taxon>
        <taxon>Pleosporineae</taxon>
        <taxon>Pleosporaceae</taxon>
        <taxon>Bipolaris</taxon>
    </lineage>
</organism>
<evidence type="ECO:0000313" key="3">
    <source>
        <dbReference type="Proteomes" id="UP000054337"/>
    </source>
</evidence>
<dbReference type="AlphaFoldDB" id="W7E6Y8"/>
<keyword evidence="3" id="KW-1185">Reference proteome</keyword>
<sequence>MSCRHFSVAKNPVRNTHIIFFLLLACIASQMQYHLGVASGQYYLDVNQGRVNLKKTVPTFNVLPLHGREKQKT</sequence>
<keyword evidence="1" id="KW-0732">Signal</keyword>
<reference evidence="2 3" key="1">
    <citation type="journal article" date="2013" name="PLoS Genet.">
        <title>Comparative genome structure, secondary metabolite, and effector coding capacity across Cochliobolus pathogens.</title>
        <authorList>
            <person name="Condon B.J."/>
            <person name="Leng Y."/>
            <person name="Wu D."/>
            <person name="Bushley K.E."/>
            <person name="Ohm R.A."/>
            <person name="Otillar R."/>
            <person name="Martin J."/>
            <person name="Schackwitz W."/>
            <person name="Grimwood J."/>
            <person name="MohdZainudin N."/>
            <person name="Xue C."/>
            <person name="Wang R."/>
            <person name="Manning V.A."/>
            <person name="Dhillon B."/>
            <person name="Tu Z.J."/>
            <person name="Steffenson B.J."/>
            <person name="Salamov A."/>
            <person name="Sun H."/>
            <person name="Lowry S."/>
            <person name="LaButti K."/>
            <person name="Han J."/>
            <person name="Copeland A."/>
            <person name="Lindquist E."/>
            <person name="Barry K."/>
            <person name="Schmutz J."/>
            <person name="Baker S.E."/>
            <person name="Ciuffetti L.M."/>
            <person name="Grigoriev I.V."/>
            <person name="Zhong S."/>
            <person name="Turgeon B.G."/>
        </authorList>
    </citation>
    <scope>NUCLEOTIDE SEQUENCE [LARGE SCALE GENOMIC DNA]</scope>
    <source>
        <strain evidence="2 3">FI3</strain>
    </source>
</reference>
<evidence type="ECO:0000313" key="2">
    <source>
        <dbReference type="EMBL" id="EUN26208.1"/>
    </source>
</evidence>
<gene>
    <name evidence="2" type="ORF">COCVIDRAFT_101433</name>
</gene>
<feature type="signal peptide" evidence="1">
    <location>
        <begin position="1"/>
        <end position="31"/>
    </location>
</feature>
<evidence type="ECO:0000256" key="1">
    <source>
        <dbReference type="SAM" id="SignalP"/>
    </source>
</evidence>
<protein>
    <submittedName>
        <fullName evidence="2">Uncharacterized protein</fullName>
    </submittedName>
</protein>
<dbReference type="RefSeq" id="XP_014555788.1">
    <property type="nucleotide sequence ID" value="XM_014700302.1"/>
</dbReference>
<proteinExistence type="predicted"/>
<dbReference type="PROSITE" id="PS51257">
    <property type="entry name" value="PROKAR_LIPOPROTEIN"/>
    <property type="match status" value="1"/>
</dbReference>
<dbReference type="EMBL" id="KI968742">
    <property type="protein sequence ID" value="EUN26208.1"/>
    <property type="molecule type" value="Genomic_DNA"/>
</dbReference>
<dbReference type="HOGENOM" id="CLU_2704463_0_0_1"/>
<dbReference type="OrthoDB" id="10468759at2759"/>
<accession>W7E6Y8</accession>
<feature type="chain" id="PRO_5004891292" evidence="1">
    <location>
        <begin position="32"/>
        <end position="73"/>
    </location>
</feature>
<dbReference type="Proteomes" id="UP000054337">
    <property type="component" value="Unassembled WGS sequence"/>
</dbReference>
<name>W7E6Y8_BIPV3</name>
<dbReference type="GeneID" id="26248211"/>